<evidence type="ECO:0000256" key="1">
    <source>
        <dbReference type="SAM" id="MobiDB-lite"/>
    </source>
</evidence>
<evidence type="ECO:0000313" key="3">
    <source>
        <dbReference type="EMBL" id="PDO11124.1"/>
    </source>
</evidence>
<dbReference type="Pfam" id="PF12392">
    <property type="entry name" value="DUF3656"/>
    <property type="match status" value="1"/>
</dbReference>
<dbReference type="SUPFAM" id="SSF51395">
    <property type="entry name" value="FMN-linked oxidoreductases"/>
    <property type="match status" value="1"/>
</dbReference>
<accession>A0A2A6E281</accession>
<dbReference type="InterPro" id="IPR020988">
    <property type="entry name" value="Pept_U32_collagenase"/>
</dbReference>
<feature type="domain" description="Peptidase U32 collagenase" evidence="2">
    <location>
        <begin position="411"/>
        <end position="531"/>
    </location>
</feature>
<sequence length="871" mass="96745">MVTLLRKTPESPHSAVSRPELLAPAGDWDSLRAAVAGGADAVYFGVETFNARARAQNFRADELPDVMAFLHLYGVKGYMAFNILVFEDELDEAKRLIRAAVEAGVDAVIVQDLGLIRLIRELSPDVPIHASTQTTATSPEAVEFLRSLGVERVVLGRENSLKHIRMIAERTRMPLEVFVHGALCVSYSGQCLTSEMWGGRSANRGECAQACRLPYELVVDGKVKPMGDVRYLLSPMDLAAIELVPRLIEAGVASFKIEGRLKSAEYVANTTAKYRKAIDDATAGRPVRLSAEEMRELQQSFSRGFTTGFLEGTNHKRVVEGTFPKSRGVYLGRVRAVLADAVVVDLEAPLKRGDGIVFDAGDPESDEEGGRVYDLRRNGRKWEGEAPGGRFEVVMGRGDVDLKRIRPGHRVWKTDDPALNRKLRATFETDRPYRTFPVRVRASGREGRPLVAEWTDASTGRTVVVESASPLQPARTRPLDRELLAAQFGRLGGTPFVLEAVESDVPDGLAVAVRELNDMRRRAVSLLEAERRKPPQYRWRDADPYADAFGRADDEAETAAKSRAGLWPPASADESDEAENTDGSPAARLVALCRTLEQVRAACGTDVAWIYADPEFFAQMPEAVAIAREAGKPIALAVPRVHMPGENGYFRRILDLCPDAVLVRNLGALEYFRRIRAERPNEPAPMLIGDFSLNAANHKTVRLLVESGCARVTASYDLNARQMAELVRRSDPRRLEIVIHQHLPMFHTEHCVYCAFLSEGTDYTNCGRPCERHRVSLRDRLGMDHPVRVDEGCRNTVYNAIEQSGAEFLPTFLKLGARFFRIEFLEEPADRVVETIELYRRAIAGEIEAEDVWKTLKALRRLGVTRGHLAG</sequence>
<reference evidence="3 4" key="1">
    <citation type="submission" date="2016-12" db="EMBL/GenBank/DDBJ databases">
        <title>Candidatus Reconcilibacillus cellulovorans genome.</title>
        <authorList>
            <person name="Kolinko S."/>
            <person name="Wu Y.-W."/>
            <person name="Tachea F."/>
            <person name="Denzel E."/>
            <person name="Hiras J."/>
            <person name="Baecker N."/>
            <person name="Chan L.J."/>
            <person name="Eichorst S.A."/>
            <person name="Frey D."/>
            <person name="Adams P.D."/>
            <person name="Pray T."/>
            <person name="Tanjore D."/>
            <person name="Petzold C.J."/>
            <person name="Gladden J.M."/>
            <person name="Simmons B.A."/>
            <person name="Singer S.W."/>
        </authorList>
    </citation>
    <scope>NUCLEOTIDE SEQUENCE [LARGE SCALE GENOMIC DNA]</scope>
    <source>
        <strain evidence="3">JTherm</strain>
    </source>
</reference>
<evidence type="ECO:0000313" key="4">
    <source>
        <dbReference type="Proteomes" id="UP000243688"/>
    </source>
</evidence>
<dbReference type="InterPro" id="IPR051454">
    <property type="entry name" value="RNA/ubiquinone_mod_enzymes"/>
</dbReference>
<dbReference type="Pfam" id="PF01136">
    <property type="entry name" value="Peptidase_U32"/>
    <property type="match status" value="2"/>
</dbReference>
<feature type="region of interest" description="Disordered" evidence="1">
    <location>
        <begin position="559"/>
        <end position="583"/>
    </location>
</feature>
<dbReference type="Proteomes" id="UP000243688">
    <property type="component" value="Unassembled WGS sequence"/>
</dbReference>
<evidence type="ECO:0000259" key="2">
    <source>
        <dbReference type="Pfam" id="PF12392"/>
    </source>
</evidence>
<dbReference type="AlphaFoldDB" id="A0A2A6E281"/>
<dbReference type="PANTHER" id="PTHR30217:SF10">
    <property type="entry name" value="23S RRNA 5-HYDROXYCYTIDINE C2501 SYNTHASE"/>
    <property type="match status" value="1"/>
</dbReference>
<protein>
    <submittedName>
        <fullName evidence="3">Peptidase U32</fullName>
    </submittedName>
</protein>
<dbReference type="EMBL" id="MOXJ01000005">
    <property type="protein sequence ID" value="PDO11124.1"/>
    <property type="molecule type" value="Genomic_DNA"/>
</dbReference>
<dbReference type="PANTHER" id="PTHR30217">
    <property type="entry name" value="PEPTIDASE U32 FAMILY"/>
    <property type="match status" value="1"/>
</dbReference>
<comment type="caution">
    <text evidence="3">The sequence shown here is derived from an EMBL/GenBank/DDBJ whole genome shotgun (WGS) entry which is preliminary data.</text>
</comment>
<proteinExistence type="predicted"/>
<gene>
    <name evidence="3" type="ORF">BLM47_03810</name>
</gene>
<dbReference type="InterPro" id="IPR001539">
    <property type="entry name" value="Peptidase_U32"/>
</dbReference>
<organism evidence="3 4">
    <name type="scientific">Candidatus Reconcilbacillus cellulovorans</name>
    <dbReference type="NCBI Taxonomy" id="1906605"/>
    <lineage>
        <taxon>Bacteria</taxon>
        <taxon>Bacillati</taxon>
        <taxon>Bacillota</taxon>
        <taxon>Bacilli</taxon>
        <taxon>Bacillales</taxon>
        <taxon>Paenibacillaceae</taxon>
        <taxon>Candidatus Reconcilbacillus</taxon>
    </lineage>
</organism>
<name>A0A2A6E281_9BACL</name>